<evidence type="ECO:0000313" key="17">
    <source>
        <dbReference type="EMBL" id="EEP27356.1"/>
    </source>
</evidence>
<comment type="catalytic activity">
    <reaction evidence="10 15">
        <text>2'-deoxycytidine + H2O + H(+) = 2'-deoxyuridine + NH4(+)</text>
        <dbReference type="Rhea" id="RHEA:13433"/>
        <dbReference type="ChEBI" id="CHEBI:15377"/>
        <dbReference type="ChEBI" id="CHEBI:15378"/>
        <dbReference type="ChEBI" id="CHEBI:15698"/>
        <dbReference type="ChEBI" id="CHEBI:16450"/>
        <dbReference type="ChEBI" id="CHEBI:28938"/>
        <dbReference type="EC" id="3.5.4.5"/>
    </reaction>
</comment>
<feature type="binding site" evidence="14">
    <location>
        <position position="99"/>
    </location>
    <ligand>
        <name>Zn(2+)</name>
        <dbReference type="ChEBI" id="CHEBI:29105"/>
        <note>catalytic</note>
    </ligand>
</feature>
<dbReference type="NCBIfam" id="TIGR01354">
    <property type="entry name" value="cyt_deam_tetra"/>
    <property type="match status" value="1"/>
</dbReference>
<dbReference type="CDD" id="cd01283">
    <property type="entry name" value="cytidine_deaminase"/>
    <property type="match status" value="1"/>
</dbReference>
<evidence type="ECO:0000256" key="10">
    <source>
        <dbReference type="ARBA" id="ARBA00049252"/>
    </source>
</evidence>
<dbReference type="PANTHER" id="PTHR11644">
    <property type="entry name" value="CYTIDINE DEAMINASE"/>
    <property type="match status" value="1"/>
</dbReference>
<evidence type="ECO:0000256" key="2">
    <source>
        <dbReference type="ARBA" id="ARBA00003949"/>
    </source>
</evidence>
<dbReference type="PANTHER" id="PTHR11644:SF2">
    <property type="entry name" value="CYTIDINE DEAMINASE"/>
    <property type="match status" value="1"/>
</dbReference>
<evidence type="ECO:0000256" key="9">
    <source>
        <dbReference type="ARBA" id="ARBA00032005"/>
    </source>
</evidence>
<feature type="binding site" evidence="14">
    <location>
        <position position="102"/>
    </location>
    <ligand>
        <name>Zn(2+)</name>
        <dbReference type="ChEBI" id="CHEBI:29105"/>
        <note>catalytic</note>
    </ligand>
</feature>
<feature type="domain" description="CMP/dCMP-type deaminase" evidence="16">
    <location>
        <begin position="11"/>
        <end position="141"/>
    </location>
</feature>
<evidence type="ECO:0000256" key="3">
    <source>
        <dbReference type="ARBA" id="ARBA00006576"/>
    </source>
</evidence>
<feature type="binding site" evidence="14">
    <location>
        <position position="62"/>
    </location>
    <ligand>
        <name>Zn(2+)</name>
        <dbReference type="ChEBI" id="CHEBI:29105"/>
        <note>catalytic</note>
    </ligand>
</feature>
<dbReference type="InterPro" id="IPR016192">
    <property type="entry name" value="APOBEC/CMP_deaminase_Zn-bd"/>
</dbReference>
<dbReference type="STRING" id="626523.GCWU000342_02050"/>
<reference evidence="17" key="1">
    <citation type="submission" date="2009-04" db="EMBL/GenBank/DDBJ databases">
        <authorList>
            <person name="Weinstock G."/>
            <person name="Sodergren E."/>
            <person name="Clifton S."/>
            <person name="Fulton L."/>
            <person name="Fulton B."/>
            <person name="Courtney L."/>
            <person name="Fronick C."/>
            <person name="Harrison M."/>
            <person name="Strong C."/>
            <person name="Farmer C."/>
            <person name="Delahaunty K."/>
            <person name="Markovic C."/>
            <person name="Hall O."/>
            <person name="Minx P."/>
            <person name="Tomlinson C."/>
            <person name="Mitreva M."/>
            <person name="Nelson J."/>
            <person name="Hou S."/>
            <person name="Wollam A."/>
            <person name="Pepin K.H."/>
            <person name="Johnson M."/>
            <person name="Bhonagiri V."/>
            <person name="Nash W.E."/>
            <person name="Warren W."/>
            <person name="Chinwalla A."/>
            <person name="Mardis E.R."/>
            <person name="Wilson R.K."/>
        </authorList>
    </citation>
    <scope>NUCLEOTIDE SEQUENCE [LARGE SCALE GENOMIC DNA]</scope>
    <source>
        <strain evidence="17">DSM 14600</strain>
    </source>
</reference>
<dbReference type="Gene3D" id="3.40.140.10">
    <property type="entry name" value="Cytidine Deaminase, domain 2"/>
    <property type="match status" value="1"/>
</dbReference>
<keyword evidence="7 15" id="KW-0378">Hydrolase</keyword>
<evidence type="ECO:0000256" key="6">
    <source>
        <dbReference type="ARBA" id="ARBA00022723"/>
    </source>
</evidence>
<dbReference type="Pfam" id="PF00383">
    <property type="entry name" value="dCMP_cyt_deam_1"/>
    <property type="match status" value="1"/>
</dbReference>
<dbReference type="PROSITE" id="PS00903">
    <property type="entry name" value="CYT_DCMP_DEAMINASES_1"/>
    <property type="match status" value="1"/>
</dbReference>
<dbReference type="SUPFAM" id="SSF53927">
    <property type="entry name" value="Cytidine deaminase-like"/>
    <property type="match status" value="1"/>
</dbReference>
<dbReference type="HOGENOM" id="CLU_097262_1_1_9"/>
<comment type="function">
    <text evidence="2 15">This enzyme scavenges exogenous and endogenous cytidine and 2'-deoxycytidine for UMP synthesis.</text>
</comment>
<feature type="binding site" evidence="13">
    <location>
        <begin position="51"/>
        <end position="57"/>
    </location>
    <ligand>
        <name>substrate</name>
    </ligand>
</feature>
<dbReference type="InterPro" id="IPR050202">
    <property type="entry name" value="Cyt/Deoxycyt_deaminase"/>
</dbReference>
<protein>
    <recommendedName>
        <fullName evidence="5 15">Cytidine deaminase</fullName>
        <ecNumber evidence="4 15">3.5.4.5</ecNumber>
    </recommendedName>
    <alternativeName>
        <fullName evidence="9 15">Cytidine aminohydrolase</fullName>
    </alternativeName>
</protein>
<evidence type="ECO:0000256" key="5">
    <source>
        <dbReference type="ARBA" id="ARBA00018266"/>
    </source>
</evidence>
<dbReference type="EC" id="3.5.4.5" evidence="4 15"/>
<evidence type="ECO:0000256" key="1">
    <source>
        <dbReference type="ARBA" id="ARBA00001947"/>
    </source>
</evidence>
<dbReference type="GO" id="GO:0005829">
    <property type="term" value="C:cytosol"/>
    <property type="evidence" value="ECO:0007669"/>
    <property type="project" value="TreeGrafter"/>
</dbReference>
<dbReference type="NCBIfam" id="NF004064">
    <property type="entry name" value="PRK05578.1"/>
    <property type="match status" value="1"/>
</dbReference>
<evidence type="ECO:0000256" key="8">
    <source>
        <dbReference type="ARBA" id="ARBA00022833"/>
    </source>
</evidence>
<name>C4GEA4_9FIRM</name>
<accession>C4GEA4</accession>
<evidence type="ECO:0000256" key="15">
    <source>
        <dbReference type="RuleBase" id="RU364006"/>
    </source>
</evidence>
<comment type="caution">
    <text evidence="17">The sequence shown here is derived from an EMBL/GenBank/DDBJ whole genome shotgun (WGS) entry which is preliminary data.</text>
</comment>
<organism evidence="17 18">
    <name type="scientific">Shuttleworthella satelles DSM 14600</name>
    <dbReference type="NCBI Taxonomy" id="626523"/>
    <lineage>
        <taxon>Bacteria</taxon>
        <taxon>Bacillati</taxon>
        <taxon>Bacillota</taxon>
        <taxon>Clostridia</taxon>
        <taxon>Lachnospirales</taxon>
        <taxon>Lachnospiraceae</taxon>
        <taxon>Shuttleworthella</taxon>
    </lineage>
</organism>
<dbReference type="AlphaFoldDB" id="C4GEA4"/>
<dbReference type="PROSITE" id="PS51747">
    <property type="entry name" value="CYT_DCMP_DEAMINASES_2"/>
    <property type="match status" value="1"/>
</dbReference>
<comment type="catalytic activity">
    <reaction evidence="11 15">
        <text>cytidine + H2O + H(+) = uridine + NH4(+)</text>
        <dbReference type="Rhea" id="RHEA:16069"/>
        <dbReference type="ChEBI" id="CHEBI:15377"/>
        <dbReference type="ChEBI" id="CHEBI:15378"/>
        <dbReference type="ChEBI" id="CHEBI:16704"/>
        <dbReference type="ChEBI" id="CHEBI:17562"/>
        <dbReference type="ChEBI" id="CHEBI:28938"/>
        <dbReference type="EC" id="3.5.4.5"/>
    </reaction>
</comment>
<evidence type="ECO:0000256" key="13">
    <source>
        <dbReference type="PIRSR" id="PIRSR606262-2"/>
    </source>
</evidence>
<dbReference type="FunFam" id="3.40.140.10:FF:000008">
    <property type="entry name" value="Cytidine deaminase"/>
    <property type="match status" value="1"/>
</dbReference>
<dbReference type="EMBL" id="ACIP02000007">
    <property type="protein sequence ID" value="EEP27356.1"/>
    <property type="molecule type" value="Genomic_DNA"/>
</dbReference>
<dbReference type="GO" id="GO:0072527">
    <property type="term" value="P:pyrimidine-containing compound metabolic process"/>
    <property type="evidence" value="ECO:0007669"/>
    <property type="project" value="UniProtKB-ARBA"/>
</dbReference>
<gene>
    <name evidence="17" type="primary">cdd</name>
    <name evidence="17" type="ORF">GCWU000342_02050</name>
</gene>
<dbReference type="GO" id="GO:0004126">
    <property type="term" value="F:cytidine deaminase activity"/>
    <property type="evidence" value="ECO:0007669"/>
    <property type="project" value="UniProtKB-UniRule"/>
</dbReference>
<sequence length="149" mass="16438">MWRRGLLVTEYQVEDLIHEAMKARERAYAPYSKFRVGAALLADGKIYQGCNIENASYGASNCAERTAVFAAVADGARHFQAIAITGGKEEEADDAIWPCGICRQVLSEFADENMQVIAAKNERDYQVCSLKKLLPHGFSSDALSESAER</sequence>
<dbReference type="InterPro" id="IPR002125">
    <property type="entry name" value="CMP_dCMP_dom"/>
</dbReference>
<keyword evidence="6 14" id="KW-0479">Metal-binding</keyword>
<comment type="cofactor">
    <cofactor evidence="1 14 15">
        <name>Zn(2+)</name>
        <dbReference type="ChEBI" id="CHEBI:29105"/>
    </cofactor>
</comment>
<evidence type="ECO:0000256" key="7">
    <source>
        <dbReference type="ARBA" id="ARBA00022801"/>
    </source>
</evidence>
<evidence type="ECO:0000256" key="4">
    <source>
        <dbReference type="ARBA" id="ARBA00012783"/>
    </source>
</evidence>
<dbReference type="GO" id="GO:0055086">
    <property type="term" value="P:nucleobase-containing small molecule metabolic process"/>
    <property type="evidence" value="ECO:0007669"/>
    <property type="project" value="UniProtKB-ARBA"/>
</dbReference>
<evidence type="ECO:0000259" key="16">
    <source>
        <dbReference type="PROSITE" id="PS51747"/>
    </source>
</evidence>
<dbReference type="eggNOG" id="COG0295">
    <property type="taxonomic scope" value="Bacteria"/>
</dbReference>
<proteinExistence type="inferred from homology"/>
<evidence type="ECO:0000313" key="18">
    <source>
        <dbReference type="Proteomes" id="UP000003494"/>
    </source>
</evidence>
<evidence type="ECO:0000256" key="12">
    <source>
        <dbReference type="PIRSR" id="PIRSR606262-1"/>
    </source>
</evidence>
<feature type="active site" description="Proton donor" evidence="12">
    <location>
        <position position="64"/>
    </location>
</feature>
<evidence type="ECO:0000256" key="14">
    <source>
        <dbReference type="PIRSR" id="PIRSR606262-3"/>
    </source>
</evidence>
<dbReference type="GO" id="GO:0008270">
    <property type="term" value="F:zinc ion binding"/>
    <property type="evidence" value="ECO:0007669"/>
    <property type="project" value="UniProtKB-UniRule"/>
</dbReference>
<dbReference type="GO" id="GO:0042802">
    <property type="term" value="F:identical protein binding"/>
    <property type="evidence" value="ECO:0007669"/>
    <property type="project" value="UniProtKB-ARBA"/>
</dbReference>
<comment type="similarity">
    <text evidence="3 15">Belongs to the cytidine and deoxycytidylate deaminase family.</text>
</comment>
<dbReference type="InterPro" id="IPR006262">
    <property type="entry name" value="Cyt_deam_tetra"/>
</dbReference>
<dbReference type="InterPro" id="IPR016193">
    <property type="entry name" value="Cytidine_deaminase-like"/>
</dbReference>
<keyword evidence="8 14" id="KW-0862">Zinc</keyword>
<evidence type="ECO:0000256" key="11">
    <source>
        <dbReference type="ARBA" id="ARBA00049558"/>
    </source>
</evidence>
<keyword evidence="18" id="KW-1185">Reference proteome</keyword>
<dbReference type="Proteomes" id="UP000003494">
    <property type="component" value="Unassembled WGS sequence"/>
</dbReference>